<keyword evidence="2" id="KW-1185">Reference proteome</keyword>
<sequence length="229" mass="25234">MPRIIPLSARDVLRTPLPILSVGSFHTTSGALHQVEFTGRLRAWQNFEHDVIALLSSNLRWSRRIIDVAMIGHGVENSGRLNERLCQAVTSCLQAQGHNLRSGGFKAGNSTAQTATATTRVPDAVMLNANAVIKVVGEVKTPWPRDHVEMLSFGVDLLESGDDGRLRHILGQVSRYMRDQNVTHAFLSTYEETLTTKVFGLSSTPQWSCTTTSMTLKGGRLPHDKGYII</sequence>
<proteinExistence type="predicted"/>
<organism evidence="1 2">
    <name type="scientific">Penicillium hordei</name>
    <dbReference type="NCBI Taxonomy" id="40994"/>
    <lineage>
        <taxon>Eukaryota</taxon>
        <taxon>Fungi</taxon>
        <taxon>Dikarya</taxon>
        <taxon>Ascomycota</taxon>
        <taxon>Pezizomycotina</taxon>
        <taxon>Eurotiomycetes</taxon>
        <taxon>Eurotiomycetidae</taxon>
        <taxon>Eurotiales</taxon>
        <taxon>Aspergillaceae</taxon>
        <taxon>Penicillium</taxon>
    </lineage>
</organism>
<evidence type="ECO:0000313" key="2">
    <source>
        <dbReference type="Proteomes" id="UP001213799"/>
    </source>
</evidence>
<reference evidence="1" key="1">
    <citation type="journal article" date="2023" name="IMA Fungus">
        <title>Comparative genomic study of the Penicillium genus elucidates a diverse pangenome and 15 lateral gene transfer events.</title>
        <authorList>
            <person name="Petersen C."/>
            <person name="Sorensen T."/>
            <person name="Nielsen M.R."/>
            <person name="Sondergaard T.E."/>
            <person name="Sorensen J.L."/>
            <person name="Fitzpatrick D.A."/>
            <person name="Frisvad J.C."/>
            <person name="Nielsen K.L."/>
        </authorList>
    </citation>
    <scope>NUCLEOTIDE SEQUENCE</scope>
    <source>
        <strain evidence="1">IBT 12815</strain>
    </source>
</reference>
<comment type="caution">
    <text evidence="1">The sequence shown here is derived from an EMBL/GenBank/DDBJ whole genome shotgun (WGS) entry which is preliminary data.</text>
</comment>
<dbReference type="Proteomes" id="UP001213799">
    <property type="component" value="Unassembled WGS sequence"/>
</dbReference>
<dbReference type="RefSeq" id="XP_056759251.1">
    <property type="nucleotide sequence ID" value="XM_056894256.1"/>
</dbReference>
<evidence type="ECO:0000313" key="1">
    <source>
        <dbReference type="EMBL" id="KAJ5618084.1"/>
    </source>
</evidence>
<reference evidence="1" key="2">
    <citation type="submission" date="2023-01" db="EMBL/GenBank/DDBJ databases">
        <authorList>
            <person name="Petersen C."/>
        </authorList>
    </citation>
    <scope>NUCLEOTIDE SEQUENCE</scope>
    <source>
        <strain evidence="1">IBT 12815</strain>
    </source>
</reference>
<dbReference type="EMBL" id="JAQJAE010000001">
    <property type="protein sequence ID" value="KAJ5618084.1"/>
    <property type="molecule type" value="Genomic_DNA"/>
</dbReference>
<dbReference type="AlphaFoldDB" id="A0AAD6MPM2"/>
<name>A0AAD6MPM2_9EURO</name>
<accession>A0AAD6MPM2</accession>
<gene>
    <name evidence="1" type="ORF">N7537_003198</name>
</gene>
<protein>
    <submittedName>
        <fullName evidence="1">Uncharacterized protein</fullName>
    </submittedName>
</protein>
<dbReference type="GeneID" id="81584498"/>